<gene>
    <name evidence="4" type="ORF">TM35_000121750</name>
</gene>
<evidence type="ECO:0000259" key="3">
    <source>
        <dbReference type="Pfam" id="PF23398"/>
    </source>
</evidence>
<feature type="region of interest" description="Disordered" evidence="2">
    <location>
        <begin position="104"/>
        <end position="126"/>
    </location>
</feature>
<feature type="coiled-coil region" evidence="1">
    <location>
        <begin position="578"/>
        <end position="668"/>
    </location>
</feature>
<accession>A0A1X0NZ23</accession>
<organism evidence="4 5">
    <name type="scientific">Trypanosoma theileri</name>
    <dbReference type="NCBI Taxonomy" id="67003"/>
    <lineage>
        <taxon>Eukaryota</taxon>
        <taxon>Discoba</taxon>
        <taxon>Euglenozoa</taxon>
        <taxon>Kinetoplastea</taxon>
        <taxon>Metakinetoplastina</taxon>
        <taxon>Trypanosomatida</taxon>
        <taxon>Trypanosomatidae</taxon>
        <taxon>Trypanosoma</taxon>
    </lineage>
</organism>
<keyword evidence="1" id="KW-0175">Coiled coil</keyword>
<dbReference type="STRING" id="67003.A0A1X0NZ23"/>
<dbReference type="InterPro" id="IPR056614">
    <property type="entry name" value="FAZ1_cons"/>
</dbReference>
<feature type="non-terminal residue" evidence="4">
    <location>
        <position position="718"/>
    </location>
</feature>
<dbReference type="GeneID" id="39984930"/>
<dbReference type="OrthoDB" id="267681at2759"/>
<feature type="coiled-coil region" evidence="1">
    <location>
        <begin position="147"/>
        <end position="174"/>
    </location>
</feature>
<evidence type="ECO:0000256" key="1">
    <source>
        <dbReference type="SAM" id="Coils"/>
    </source>
</evidence>
<keyword evidence="5" id="KW-1185">Reference proteome</keyword>
<dbReference type="AlphaFoldDB" id="A0A1X0NZ23"/>
<evidence type="ECO:0000313" key="4">
    <source>
        <dbReference type="EMBL" id="ORC89400.1"/>
    </source>
</evidence>
<dbReference type="Pfam" id="PF23398">
    <property type="entry name" value="FAZ1_cons"/>
    <property type="match status" value="1"/>
</dbReference>
<feature type="coiled-coil region" evidence="1">
    <location>
        <begin position="502"/>
        <end position="550"/>
    </location>
</feature>
<dbReference type="VEuPathDB" id="TriTrypDB:TM35_000121750"/>
<proteinExistence type="predicted"/>
<dbReference type="RefSeq" id="XP_028883466.1">
    <property type="nucleotide sequence ID" value="XM_029025150.1"/>
</dbReference>
<keyword evidence="4" id="KW-0966">Cell projection</keyword>
<evidence type="ECO:0000313" key="5">
    <source>
        <dbReference type="Proteomes" id="UP000192257"/>
    </source>
</evidence>
<dbReference type="Proteomes" id="UP000192257">
    <property type="component" value="Unassembled WGS sequence"/>
</dbReference>
<keyword evidence="4" id="KW-0969">Cilium</keyword>
<reference evidence="4 5" key="1">
    <citation type="submission" date="2017-03" db="EMBL/GenBank/DDBJ databases">
        <title>An alternative strategy for trypanosome survival in the mammalian bloodstream revealed through genome and transcriptome analysis of the ubiquitous bovine parasite Trypanosoma (Megatrypanum) theileri.</title>
        <authorList>
            <person name="Kelly S."/>
            <person name="Ivens A."/>
            <person name="Mott A."/>
            <person name="O'Neill E."/>
            <person name="Emms D."/>
            <person name="Macleod O."/>
            <person name="Voorheis P."/>
            <person name="Matthews J."/>
            <person name="Matthews K."/>
            <person name="Carrington M."/>
        </authorList>
    </citation>
    <scope>NUCLEOTIDE SEQUENCE [LARGE SCALE GENOMIC DNA]</scope>
    <source>
        <strain evidence="4">Edinburgh</strain>
    </source>
</reference>
<feature type="domain" description="Flagellar attachment zone protein 1 conserved" evidence="3">
    <location>
        <begin position="326"/>
        <end position="416"/>
    </location>
</feature>
<dbReference type="EMBL" id="NBCO01000012">
    <property type="protein sequence ID" value="ORC89400.1"/>
    <property type="molecule type" value="Genomic_DNA"/>
</dbReference>
<protein>
    <submittedName>
        <fullName evidence="4">Flagellar attachment zone protein</fullName>
    </submittedName>
</protein>
<sequence length="718" mass="82149">MTSLYKNECKLFPKGAVVAYERLDRENASGWSWTLGTIQQHKENEHTCVVRSWQPESWNVAGSGSSSSSQRNNNNNNNVIQAILEELNRVNSRMKAAQYRLLDAEEDTSKRSQSPPTHISSDKSYKSRKSSVSESWLHPGRGLTDEISKCLRELKECRSKTKDLNDELQRLRNSSSGNPTVTFFKRCGNSEETILASSLIKILPVDTNTSVCVMTATEAASIDEEAQPLRAELLQQLDRSSEEFLGAVAELRSLQAFSDELESRMELCQDVMIKLAKASSKSETPHSPKSVTLSEVRQLRDEVMGMAHWNWHHDQQQQQHQSSKGVKTRHKTCFTWPMADMLINNKPEELLSTFTIDVAQCLNAPLDCVSNVCFEVAQTGLVVTFDVYHPNHITKSEVDARLSAYPFLLLENLYRSAEEPKKGLDLAIEEVCRALGIDERKYSGMRFKEFIEQLSALSSSSDKDAYESEIGDMLMLIDKMHSENRSLQYTLAKSTEEFRKQTAETQREREYLKMKNADLNEEIERLNNVNAKLRELADRLEGDLQSFNLQHANIERIRAQRNLNKNESDDGSLYCITLQEYSDEKERAQNLQNELNEAKRNYDELKQILNDKEAKEIQTNNEQRNRETDANNAIHELQQQNNDLLQKLEEAMEETNRMDSELKEFRRKRCEALELREHDGQLEVPTTFLPPAQGAECPVDPEVIAGEPLYCVTMDELN</sequence>
<name>A0A1X0NZ23_9TRYP</name>
<evidence type="ECO:0000256" key="2">
    <source>
        <dbReference type="SAM" id="MobiDB-lite"/>
    </source>
</evidence>
<keyword evidence="4" id="KW-0282">Flagellum</keyword>
<comment type="caution">
    <text evidence="4">The sequence shown here is derived from an EMBL/GenBank/DDBJ whole genome shotgun (WGS) entry which is preliminary data.</text>
</comment>